<dbReference type="SUPFAM" id="SSF52047">
    <property type="entry name" value="RNI-like"/>
    <property type="match status" value="2"/>
</dbReference>
<evidence type="ECO:0000313" key="12">
    <source>
        <dbReference type="Proteomes" id="UP000327439"/>
    </source>
</evidence>
<dbReference type="SMART" id="SM00365">
    <property type="entry name" value="LRR_SD22"/>
    <property type="match status" value="5"/>
</dbReference>
<dbReference type="OrthoDB" id="4691307at2759"/>
<evidence type="ECO:0008006" key="13">
    <source>
        <dbReference type="Google" id="ProtNLM"/>
    </source>
</evidence>
<gene>
    <name evidence="11" type="ORF">ES319_A05G014300v1</name>
</gene>
<name>A0A5J5VI90_GOSBA</name>
<evidence type="ECO:0000256" key="7">
    <source>
        <dbReference type="ARBA" id="ARBA00022989"/>
    </source>
</evidence>
<accession>A0A5J5VI90</accession>
<proteinExistence type="inferred from homology"/>
<dbReference type="GO" id="GO:0016020">
    <property type="term" value="C:membrane"/>
    <property type="evidence" value="ECO:0007669"/>
    <property type="project" value="UniProtKB-SubCell"/>
</dbReference>
<keyword evidence="9" id="KW-0325">Glycoprotein</keyword>
<evidence type="ECO:0000256" key="9">
    <source>
        <dbReference type="ARBA" id="ARBA00023180"/>
    </source>
</evidence>
<dbReference type="PROSITE" id="PS51450">
    <property type="entry name" value="LRR"/>
    <property type="match status" value="2"/>
</dbReference>
<evidence type="ECO:0000256" key="8">
    <source>
        <dbReference type="ARBA" id="ARBA00023136"/>
    </source>
</evidence>
<dbReference type="Pfam" id="PF13855">
    <property type="entry name" value="LRR_8"/>
    <property type="match status" value="3"/>
</dbReference>
<dbReference type="Proteomes" id="UP000327439">
    <property type="component" value="Chromosome A05"/>
</dbReference>
<dbReference type="Pfam" id="PF00560">
    <property type="entry name" value="LRR_1"/>
    <property type="match status" value="6"/>
</dbReference>
<evidence type="ECO:0000256" key="10">
    <source>
        <dbReference type="SAM" id="Phobius"/>
    </source>
</evidence>
<evidence type="ECO:0000256" key="2">
    <source>
        <dbReference type="ARBA" id="ARBA00009592"/>
    </source>
</evidence>
<dbReference type="Pfam" id="PF12799">
    <property type="entry name" value="LRR_4"/>
    <property type="match status" value="1"/>
</dbReference>
<dbReference type="PRINTS" id="PR00019">
    <property type="entry name" value="LEURICHRPT"/>
</dbReference>
<dbReference type="InterPro" id="IPR001611">
    <property type="entry name" value="Leu-rich_rpt"/>
</dbReference>
<dbReference type="InterPro" id="IPR025875">
    <property type="entry name" value="Leu-rich_rpt_4"/>
</dbReference>
<feature type="transmembrane region" description="Helical" evidence="10">
    <location>
        <begin position="901"/>
        <end position="917"/>
    </location>
</feature>
<dbReference type="FunFam" id="3.80.10.10:FF:000111">
    <property type="entry name" value="LRR receptor-like serine/threonine-protein kinase ERECTA"/>
    <property type="match status" value="1"/>
</dbReference>
<dbReference type="EMBL" id="CM018206">
    <property type="protein sequence ID" value="KAB2079580.1"/>
    <property type="molecule type" value="Genomic_DNA"/>
</dbReference>
<dbReference type="PANTHER" id="PTHR48060">
    <property type="entry name" value="DNA DAMAGE-REPAIR/TOLERATION PROTEIN DRT100"/>
    <property type="match status" value="1"/>
</dbReference>
<evidence type="ECO:0000256" key="5">
    <source>
        <dbReference type="ARBA" id="ARBA00022729"/>
    </source>
</evidence>
<dbReference type="PANTHER" id="PTHR48060:SF21">
    <property type="entry name" value="L DOMAIN-LIKE PROTEIN"/>
    <property type="match status" value="1"/>
</dbReference>
<dbReference type="Gene3D" id="3.80.10.10">
    <property type="entry name" value="Ribonuclease Inhibitor"/>
    <property type="match status" value="6"/>
</dbReference>
<sequence>MLNNSIFSYLGVLSNLKYLYLDYNKLKGRIHMKDLNSLKYLKKLELSGNKVTEFVPSQPELRLMNLKVVDLSNNLFNNTILSSLAGLSNLRTLTLGNVRGSIDMNDGLRNLEELHMSCHSEWQILANLVDLILEDSSLPLNFIPTLSSLKYLHLSSCYVNDSFFMHEKQNLRNLKELRLEYSSLPSNFIQVIGPLTSLKKFYSSLDDFCKMTNLRELFISNNNLKGSLPMCFSNLTSLERLDLSFNDLSGNISALKSLASLQWLDLSYNKLQIPSSLGYLFNLSKLQYLSASNNIIYVDEMHSVAPRFQLREISLSCCGNGGSFPQFLYHQHDLVDVTLSHIHFKVNQFPFWLLENNTNLKRLHLVNCSLSGPFQDLDISNNFFSGNIPTEIGAHLPSLSSLNMSKNDFNGSIPSSFGDMSSLQILDLSNNQLFGGIPEHLAWGCSSLEILALSNNTLQGPIFSTNFSLMSLSQLQLNGNNFSGMIPNALSNCSFLGTLDLSNNYLFGKIPSWIESMYSLSTFDVSRNQLCGRIPKWMGNTSILGQIDVADNHLQGLIPRAFCNLNRQLQFLDLSMNNFSGILPSCFKPSNIEEVYLSKNMLQGPLPKAFRKSSFLVTLDLSYNHFSGHIPNWISNLSQLSYLLLKRNHFEGEIPIQLCKLPDLSLIDLSLNNLSGGIPSCLKVTALNKVPDHYSWISYNFLGANRSISIEESIEYTIKSRSYTYKKRILQYMAGIDLSCNKLTGEIPHEIKNILMLFTLNLSHNSLTGPIPRAFSNLRDIESLDLSYNNLTGNIPPEFALLHFLQYFNVSYNNLSGKTPERIGQLGTFDESSYVGNPFLCGSLVGKNCSPIAPPKAPSESAKDHAFIDMDAFYASFFACYIVVLLCIGSVLYINPYWRQVWFYYVQMTINSCYYFVMDNLPRKFGC</sequence>
<dbReference type="InterPro" id="IPR003591">
    <property type="entry name" value="Leu-rich_rpt_typical-subtyp"/>
</dbReference>
<keyword evidence="8 10" id="KW-0472">Membrane</keyword>
<dbReference type="FunFam" id="3.80.10.10:FF:000041">
    <property type="entry name" value="LRR receptor-like serine/threonine-protein kinase ERECTA"/>
    <property type="match status" value="3"/>
</dbReference>
<keyword evidence="12" id="KW-1185">Reference proteome</keyword>
<dbReference type="InterPro" id="IPR053211">
    <property type="entry name" value="DNA_repair-toleration"/>
</dbReference>
<feature type="transmembrane region" description="Helical" evidence="10">
    <location>
        <begin position="872"/>
        <end position="895"/>
    </location>
</feature>
<organism evidence="11 12">
    <name type="scientific">Gossypium barbadense</name>
    <name type="common">Sea Island cotton</name>
    <name type="synonym">Hibiscus barbadensis</name>
    <dbReference type="NCBI Taxonomy" id="3634"/>
    <lineage>
        <taxon>Eukaryota</taxon>
        <taxon>Viridiplantae</taxon>
        <taxon>Streptophyta</taxon>
        <taxon>Embryophyta</taxon>
        <taxon>Tracheophyta</taxon>
        <taxon>Spermatophyta</taxon>
        <taxon>Magnoliopsida</taxon>
        <taxon>eudicotyledons</taxon>
        <taxon>Gunneridae</taxon>
        <taxon>Pentapetalae</taxon>
        <taxon>rosids</taxon>
        <taxon>malvids</taxon>
        <taxon>Malvales</taxon>
        <taxon>Malvaceae</taxon>
        <taxon>Malvoideae</taxon>
        <taxon>Gossypium</taxon>
    </lineage>
</organism>
<comment type="similarity">
    <text evidence="2">Belongs to the RLP family.</text>
</comment>
<reference evidence="12" key="1">
    <citation type="journal article" date="2020" name="Nat. Genet.">
        <title>Genomic diversifications of five Gossypium allopolyploid species and their impact on cotton improvement.</title>
        <authorList>
            <person name="Chen Z.J."/>
            <person name="Sreedasyam A."/>
            <person name="Ando A."/>
            <person name="Song Q."/>
            <person name="De Santiago L.M."/>
            <person name="Hulse-Kemp A.M."/>
            <person name="Ding M."/>
            <person name="Ye W."/>
            <person name="Kirkbride R.C."/>
            <person name="Jenkins J."/>
            <person name="Plott C."/>
            <person name="Lovell J."/>
            <person name="Lin Y.M."/>
            <person name="Vaughn R."/>
            <person name="Liu B."/>
            <person name="Simpson S."/>
            <person name="Scheffler B.E."/>
            <person name="Wen L."/>
            <person name="Saski C.A."/>
            <person name="Grover C.E."/>
            <person name="Hu G."/>
            <person name="Conover J.L."/>
            <person name="Carlson J.W."/>
            <person name="Shu S."/>
            <person name="Boston L.B."/>
            <person name="Williams M."/>
            <person name="Peterson D.G."/>
            <person name="McGee K."/>
            <person name="Jones D.C."/>
            <person name="Wendel J.F."/>
            <person name="Stelly D.M."/>
            <person name="Grimwood J."/>
            <person name="Schmutz J."/>
        </authorList>
    </citation>
    <scope>NUCLEOTIDE SEQUENCE [LARGE SCALE GENOMIC DNA]</scope>
    <source>
        <strain evidence="12">cv. 3-79</strain>
    </source>
</reference>
<dbReference type="AlphaFoldDB" id="A0A5J5VI90"/>
<evidence type="ECO:0000313" key="11">
    <source>
        <dbReference type="EMBL" id="KAB2079580.1"/>
    </source>
</evidence>
<dbReference type="SMART" id="SM00369">
    <property type="entry name" value="LRR_TYP"/>
    <property type="match status" value="10"/>
</dbReference>
<evidence type="ECO:0000256" key="6">
    <source>
        <dbReference type="ARBA" id="ARBA00022737"/>
    </source>
</evidence>
<keyword evidence="3" id="KW-0433">Leucine-rich repeat</keyword>
<keyword evidence="6" id="KW-0677">Repeat</keyword>
<dbReference type="SUPFAM" id="SSF52058">
    <property type="entry name" value="L domain-like"/>
    <property type="match status" value="2"/>
</dbReference>
<evidence type="ECO:0000256" key="3">
    <source>
        <dbReference type="ARBA" id="ARBA00022614"/>
    </source>
</evidence>
<evidence type="ECO:0000256" key="4">
    <source>
        <dbReference type="ARBA" id="ARBA00022692"/>
    </source>
</evidence>
<evidence type="ECO:0000256" key="1">
    <source>
        <dbReference type="ARBA" id="ARBA00004479"/>
    </source>
</evidence>
<keyword evidence="4 10" id="KW-0812">Transmembrane</keyword>
<dbReference type="InterPro" id="IPR032675">
    <property type="entry name" value="LRR_dom_sf"/>
</dbReference>
<protein>
    <recommendedName>
        <fullName evidence="13">Leucine-rich repeat-containing N-terminal plant-type domain-containing protein</fullName>
    </recommendedName>
</protein>
<comment type="subcellular location">
    <subcellularLocation>
        <location evidence="1">Membrane</location>
        <topology evidence="1">Single-pass type I membrane protein</topology>
    </subcellularLocation>
</comment>
<keyword evidence="7 10" id="KW-1133">Transmembrane helix</keyword>
<keyword evidence="5" id="KW-0732">Signal</keyword>